<dbReference type="PANTHER" id="PTHR23242">
    <property type="entry name" value="TRANSCRIPTION FACTOR HOXA13"/>
    <property type="match status" value="1"/>
</dbReference>
<dbReference type="PANTHER" id="PTHR23242:SF9">
    <property type="entry name" value="TRANSCRIPTION FACTOR HOXA13"/>
    <property type="match status" value="1"/>
</dbReference>
<reference evidence="4" key="1">
    <citation type="submission" date="2021-04" db="EMBL/GenBank/DDBJ databases">
        <title>Genomic sequence of Actinosynnema pretiosum subsp. pretiosum ATCC 31280 (C-14919).</title>
        <authorList>
            <person name="Bai L."/>
            <person name="Wang X."/>
            <person name="Xiao Y."/>
        </authorList>
    </citation>
    <scope>NUCLEOTIDE SEQUENCE</scope>
    <source>
        <strain evidence="4">ATCC 31280</strain>
    </source>
</reference>
<evidence type="ECO:0000313" key="5">
    <source>
        <dbReference type="Proteomes" id="UP000677152"/>
    </source>
</evidence>
<organism evidence="4 5">
    <name type="scientific">Actinosynnema pretiosum subsp. pretiosum</name>
    <dbReference type="NCBI Taxonomy" id="103721"/>
    <lineage>
        <taxon>Bacteria</taxon>
        <taxon>Bacillati</taxon>
        <taxon>Actinomycetota</taxon>
        <taxon>Actinomycetes</taxon>
        <taxon>Pseudonocardiales</taxon>
        <taxon>Pseudonocardiaceae</taxon>
        <taxon>Actinosynnema</taxon>
    </lineage>
</organism>
<accession>A0AA45R473</accession>
<protein>
    <recommendedName>
        <fullName evidence="3">Methyl-accepting transducer domain-containing protein</fullName>
    </recommendedName>
</protein>
<keyword evidence="1" id="KW-0807">Transducer</keyword>
<name>A0AA45R473_9PSEU</name>
<dbReference type="AlphaFoldDB" id="A0AA45R473"/>
<feature type="region of interest" description="Disordered" evidence="2">
    <location>
        <begin position="843"/>
        <end position="870"/>
    </location>
</feature>
<dbReference type="EMBL" id="CP073249">
    <property type="protein sequence ID" value="QUF04591.1"/>
    <property type="molecule type" value="Genomic_DNA"/>
</dbReference>
<dbReference type="PROSITE" id="PS50111">
    <property type="entry name" value="CHEMOTAXIS_TRANSDUC_2"/>
    <property type="match status" value="1"/>
</dbReference>
<gene>
    <name evidence="4" type="ORF">KCV87_00090</name>
</gene>
<evidence type="ECO:0000259" key="3">
    <source>
        <dbReference type="PROSITE" id="PS50111"/>
    </source>
</evidence>
<feature type="compositionally biased region" description="Low complexity" evidence="2">
    <location>
        <begin position="481"/>
        <end position="497"/>
    </location>
</feature>
<dbReference type="InterPro" id="IPR005506">
    <property type="entry name" value="DUF312_ALF"/>
</dbReference>
<feature type="domain" description="Methyl-accepting transducer" evidence="3">
    <location>
        <begin position="271"/>
        <end position="512"/>
    </location>
</feature>
<proteinExistence type="predicted"/>
<dbReference type="Proteomes" id="UP000677152">
    <property type="component" value="Chromosome"/>
</dbReference>
<sequence length="1278" mass="133395">MASMFVVPPRGGMAQEDVTDFDNARARVMTLWSYGGEQVQAEAAKALVGTEVELQAFLKSGYRRLARVDERIAVNRVRQGGGLAIQEAGQKALDAASSGDSNALAVFLDEGWRIPAGHDLRIRVNQMMTLGGDELRRVGQVALDANSAEALRRFVDDGWRIPYSHDLRIRVNREMAAGGPEVKRVGQRALDTNNVDAYRLFLDEELALAQARDMETATVAELAGVAEVASEQAAKETAAARTASERAVTEATMAREAAEEAARATDAAKGNADEAAAAAGRAADAANKAGSAAKDAVGAANTASSAAWTAAAAASRAAAAASLAGEAASQAYHAAAGATVNADEAAGARQAAQKSRDVAAGAERAADAAEAAADAGLQAGKAALAAASAGENAMNAANAAADAATYAQAAGVEAKAARDAAATARAAAARANRAANAAVEFAKVSANAAHQAKTAARNAAANARAAADAADKAAEHAGKSADAANEATRHANAATEAARVATDALTGADEIYTAARRADEERLAVRSEEISEAMSAMRTAMPRYEDEQRWDKAQVFLRDVETKQLIADATKPGVDSTIAVRKGREAALRLHEVGGSWTAAAATGALEGTDSEVLHFLTRGLPVAVGQDDRVTLRVLANTGTDAHRAAARAALEGSDADVERFLLDRSYPTRDTDDRIAVLQLLEEARSAGRTTTEESAQEALDSNSGEAYRAFLSKWVHISAGHDDRIAVGRILADAASGPEIKAAARNALDGPAGALKWFLDVGRHSAAQRDHDTALHLAEVTGLLTRASEATSLAWQRSDEAQALAATARGSAEEAAGYANHARESASQAAEYAKQASQSAVEAQQSAESAAEAARTARSAADSANRSARNASQSAVWAWASAKQADEFSYRANESKKQAFESAILAGKDAEAALAAADEAMQIEITKETEELVQRARNGAEQCRIEFEEGSPVYDECINLVSASSDELVQIAYQNAQICQLLYQGAAGGASQSCLEDVLSPGFEERRILKIGGAFMTIVLLGYSTAVISSSLVVGAIGCGVSQICGGALMALSPEGAAFTPWMAVAANTSAAAVAGIRVAAEIETALVESRVVGARAAYLAERVVTSRSFGSGCVGRVASRAEVARVSGVVPFCLSFNDFNKVLLRIAGDEQVPGHVAILHGPGTNTVSSDGTMSKFHHGIKWDDLARLAFDYIVKKPAHIEEITQGKTVTGQRYYYDTGKKDFGAVAKDCRYDPYGCWEDAEETSWVVMIVTPSRDFGTVYPILAEDLPKVIRP</sequence>
<evidence type="ECO:0000256" key="1">
    <source>
        <dbReference type="PROSITE-ProRule" id="PRU00284"/>
    </source>
</evidence>
<dbReference type="Pfam" id="PF03752">
    <property type="entry name" value="ALF"/>
    <property type="match status" value="6"/>
</dbReference>
<evidence type="ECO:0000256" key="2">
    <source>
        <dbReference type="SAM" id="MobiDB-lite"/>
    </source>
</evidence>
<dbReference type="GO" id="GO:0007165">
    <property type="term" value="P:signal transduction"/>
    <property type="evidence" value="ECO:0007669"/>
    <property type="project" value="UniProtKB-KW"/>
</dbReference>
<feature type="region of interest" description="Disordered" evidence="2">
    <location>
        <begin position="471"/>
        <end position="497"/>
    </location>
</feature>
<evidence type="ECO:0000313" key="4">
    <source>
        <dbReference type="EMBL" id="QUF04591.1"/>
    </source>
</evidence>
<dbReference type="InterPro" id="IPR004089">
    <property type="entry name" value="MCPsignal_dom"/>
</dbReference>
<dbReference type="GO" id="GO:0016020">
    <property type="term" value="C:membrane"/>
    <property type="evidence" value="ECO:0007669"/>
    <property type="project" value="InterPro"/>
</dbReference>